<dbReference type="Pfam" id="PF04397">
    <property type="entry name" value="LytTR"/>
    <property type="match status" value="1"/>
</dbReference>
<gene>
    <name evidence="6" type="ORF">H8Z83_17440</name>
</gene>
<accession>A0A923MM57</accession>
<dbReference type="InterPro" id="IPR046947">
    <property type="entry name" value="LytR-like"/>
</dbReference>
<feature type="domain" description="HTH LytTR-type" evidence="5">
    <location>
        <begin position="133"/>
        <end position="234"/>
    </location>
</feature>
<evidence type="ECO:0000256" key="1">
    <source>
        <dbReference type="ARBA" id="ARBA00018672"/>
    </source>
</evidence>
<protein>
    <recommendedName>
        <fullName evidence="1">Stage 0 sporulation protein A homolog</fullName>
    </recommendedName>
</protein>
<dbReference type="PROSITE" id="PS50110">
    <property type="entry name" value="RESPONSE_REGULATORY"/>
    <property type="match status" value="1"/>
</dbReference>
<dbReference type="AlphaFoldDB" id="A0A923MM57"/>
<keyword evidence="7" id="KW-1185">Reference proteome</keyword>
<organism evidence="6 7">
    <name type="scientific">Dysosmobacter segnis</name>
    <dbReference type="NCBI Taxonomy" id="2763042"/>
    <lineage>
        <taxon>Bacteria</taxon>
        <taxon>Bacillati</taxon>
        <taxon>Bacillota</taxon>
        <taxon>Clostridia</taxon>
        <taxon>Eubacteriales</taxon>
        <taxon>Oscillospiraceae</taxon>
        <taxon>Dysosmobacter</taxon>
    </lineage>
</organism>
<dbReference type="SMART" id="SM00850">
    <property type="entry name" value="LytTR"/>
    <property type="match status" value="1"/>
</dbReference>
<dbReference type="Gene3D" id="2.40.50.1020">
    <property type="entry name" value="LytTr DNA-binding domain"/>
    <property type="match status" value="1"/>
</dbReference>
<comment type="function">
    <text evidence="2">May play the central regulatory role in sporulation. It may be an element of the effector pathway responsible for the activation of sporulation genes in response to nutritional stress. Spo0A may act in concert with spo0H (a sigma factor) to control the expression of some genes that are critical to the sporulation process.</text>
</comment>
<dbReference type="Gene3D" id="3.40.50.2300">
    <property type="match status" value="1"/>
</dbReference>
<dbReference type="PANTHER" id="PTHR37299:SF1">
    <property type="entry name" value="STAGE 0 SPORULATION PROTEIN A HOMOLOG"/>
    <property type="match status" value="1"/>
</dbReference>
<evidence type="ECO:0000259" key="5">
    <source>
        <dbReference type="PROSITE" id="PS50930"/>
    </source>
</evidence>
<comment type="caution">
    <text evidence="6">The sequence shown here is derived from an EMBL/GenBank/DDBJ whole genome shotgun (WGS) entry which is preliminary data.</text>
</comment>
<dbReference type="GO" id="GO:0000156">
    <property type="term" value="F:phosphorelay response regulator activity"/>
    <property type="evidence" value="ECO:0007669"/>
    <property type="project" value="InterPro"/>
</dbReference>
<dbReference type="RefSeq" id="WP_187016221.1">
    <property type="nucleotide sequence ID" value="NZ_JACOQI010000030.1"/>
</dbReference>
<dbReference type="PROSITE" id="PS50930">
    <property type="entry name" value="HTH_LYTTR"/>
    <property type="match status" value="1"/>
</dbReference>
<dbReference type="InterPro" id="IPR011006">
    <property type="entry name" value="CheY-like_superfamily"/>
</dbReference>
<evidence type="ECO:0000256" key="3">
    <source>
        <dbReference type="PROSITE-ProRule" id="PRU00169"/>
    </source>
</evidence>
<dbReference type="SMART" id="SM00448">
    <property type="entry name" value="REC"/>
    <property type="match status" value="1"/>
</dbReference>
<dbReference type="EMBL" id="JACOQI010000030">
    <property type="protein sequence ID" value="MBC5772074.1"/>
    <property type="molecule type" value="Genomic_DNA"/>
</dbReference>
<dbReference type="Pfam" id="PF00072">
    <property type="entry name" value="Response_reg"/>
    <property type="match status" value="1"/>
</dbReference>
<evidence type="ECO:0000313" key="7">
    <source>
        <dbReference type="Proteomes" id="UP000620327"/>
    </source>
</evidence>
<proteinExistence type="predicted"/>
<keyword evidence="3" id="KW-0597">Phosphoprotein</keyword>
<dbReference type="InterPro" id="IPR007492">
    <property type="entry name" value="LytTR_DNA-bd_dom"/>
</dbReference>
<dbReference type="Proteomes" id="UP000620327">
    <property type="component" value="Unassembled WGS sequence"/>
</dbReference>
<evidence type="ECO:0000256" key="2">
    <source>
        <dbReference type="ARBA" id="ARBA00024867"/>
    </source>
</evidence>
<feature type="modified residue" description="4-aspartylphosphate" evidence="3">
    <location>
        <position position="59"/>
    </location>
</feature>
<dbReference type="GO" id="GO:0003677">
    <property type="term" value="F:DNA binding"/>
    <property type="evidence" value="ECO:0007669"/>
    <property type="project" value="InterPro"/>
</dbReference>
<dbReference type="SUPFAM" id="SSF52172">
    <property type="entry name" value="CheY-like"/>
    <property type="match status" value="1"/>
</dbReference>
<name>A0A923MM57_9FIRM</name>
<sequence length="245" mass="28205">MIQIGFCDDDLSILSELRVLLDRYRVERNVEITSAAFQSPLELLTEIERGTRFDILLLDVMMPGENGIDTAREIRRYDQSMKIIFLTSSAEFAVESYTVGAYFYQLKPIWQESFFRLLDSVIAECAKSGSMSLILRCKSGITRVELDKLEYCEVLGRALWLHLTDGTVLESGGGMDHLCEQLTEHDNFLRIHRSYLVNLDHIKSIVPKTITMDSLAELPVPRGKYAELKDLYLEYAFRRKQVFLT</sequence>
<dbReference type="InterPro" id="IPR001789">
    <property type="entry name" value="Sig_transdc_resp-reg_receiver"/>
</dbReference>
<feature type="domain" description="Response regulatory" evidence="4">
    <location>
        <begin position="3"/>
        <end position="122"/>
    </location>
</feature>
<dbReference type="PANTHER" id="PTHR37299">
    <property type="entry name" value="TRANSCRIPTIONAL REGULATOR-RELATED"/>
    <property type="match status" value="1"/>
</dbReference>
<dbReference type="CDD" id="cd00156">
    <property type="entry name" value="REC"/>
    <property type="match status" value="1"/>
</dbReference>
<reference evidence="6" key="1">
    <citation type="submission" date="2020-08" db="EMBL/GenBank/DDBJ databases">
        <title>Genome public.</title>
        <authorList>
            <person name="Liu C."/>
            <person name="Sun Q."/>
        </authorList>
    </citation>
    <scope>NUCLEOTIDE SEQUENCE</scope>
    <source>
        <strain evidence="6">BX15</strain>
    </source>
</reference>
<evidence type="ECO:0000259" key="4">
    <source>
        <dbReference type="PROSITE" id="PS50110"/>
    </source>
</evidence>
<evidence type="ECO:0000313" key="6">
    <source>
        <dbReference type="EMBL" id="MBC5772074.1"/>
    </source>
</evidence>